<dbReference type="EMBL" id="WLZY01000001">
    <property type="protein sequence ID" value="NDL55813.1"/>
    <property type="molecule type" value="Genomic_DNA"/>
</dbReference>
<feature type="region of interest" description="Disordered" evidence="1">
    <location>
        <begin position="262"/>
        <end position="286"/>
    </location>
</feature>
<protein>
    <recommendedName>
        <fullName evidence="5">TIGR04222 domain-containing membrane protein</fullName>
    </recommendedName>
</protein>
<name>A0A7K3LXR8_9ACTN</name>
<dbReference type="Proteomes" id="UP000460435">
    <property type="component" value="Unassembled WGS sequence"/>
</dbReference>
<feature type="transmembrane region" description="Helical" evidence="2">
    <location>
        <begin position="6"/>
        <end position="23"/>
    </location>
</feature>
<keyword evidence="4" id="KW-1185">Reference proteome</keyword>
<organism evidence="3 4">
    <name type="scientific">Phytoactinopolyspora mesophila</name>
    <dbReference type="NCBI Taxonomy" id="2650750"/>
    <lineage>
        <taxon>Bacteria</taxon>
        <taxon>Bacillati</taxon>
        <taxon>Actinomycetota</taxon>
        <taxon>Actinomycetes</taxon>
        <taxon>Jiangellales</taxon>
        <taxon>Jiangellaceae</taxon>
        <taxon>Phytoactinopolyspora</taxon>
    </lineage>
</organism>
<keyword evidence="2" id="KW-0812">Transmembrane</keyword>
<keyword evidence="2" id="KW-0472">Membrane</keyword>
<evidence type="ECO:0000256" key="2">
    <source>
        <dbReference type="SAM" id="Phobius"/>
    </source>
</evidence>
<evidence type="ECO:0000256" key="1">
    <source>
        <dbReference type="SAM" id="MobiDB-lite"/>
    </source>
</evidence>
<gene>
    <name evidence="3" type="ORF">F7O44_01875</name>
</gene>
<feature type="transmembrane region" description="Helical" evidence="2">
    <location>
        <begin position="159"/>
        <end position="179"/>
    </location>
</feature>
<keyword evidence="2" id="KW-1133">Transmembrane helix</keyword>
<dbReference type="AlphaFoldDB" id="A0A7K3LXR8"/>
<comment type="caution">
    <text evidence="3">The sequence shown here is derived from an EMBL/GenBank/DDBJ whole genome shotgun (WGS) entry which is preliminary data.</text>
</comment>
<evidence type="ECO:0000313" key="3">
    <source>
        <dbReference type="EMBL" id="NDL55813.1"/>
    </source>
</evidence>
<evidence type="ECO:0008006" key="5">
    <source>
        <dbReference type="Google" id="ProtNLM"/>
    </source>
</evidence>
<dbReference type="RefSeq" id="WP_162448485.1">
    <property type="nucleotide sequence ID" value="NZ_WLZY01000001.1"/>
</dbReference>
<evidence type="ECO:0000313" key="4">
    <source>
        <dbReference type="Proteomes" id="UP000460435"/>
    </source>
</evidence>
<feature type="transmembrane region" description="Helical" evidence="2">
    <location>
        <begin position="191"/>
        <end position="212"/>
    </location>
</feature>
<proteinExistence type="predicted"/>
<accession>A0A7K3LXR8</accession>
<reference evidence="3 4" key="1">
    <citation type="submission" date="2019-11" db="EMBL/GenBank/DDBJ databases">
        <authorList>
            <person name="Li X.-J."/>
            <person name="Feng X.-M."/>
        </authorList>
    </citation>
    <scope>NUCLEOTIDE SEQUENCE [LARGE SCALE GENOMIC DNA]</scope>
    <source>
        <strain evidence="3 4">XMNu-373</strain>
    </source>
</reference>
<sequence length="309" mass="33291">MTFWWIAYGLVLALGFGSAWGSVRMDRRSHGEEAARIVDQSRFDLAWTGMLSGGVARAIDAHVVRLAELGFVRGDAAGRLTITPGAEQLLAEAWKHACGSGVSDEDVRMLELIRDVGQDGLDHVRRLAPKDRLRHALAEFVRHDLVVSPVRQAWGPTKVAFPMLAGLAACLFGALRSVGSYEDLQDLQSSWTVGLAGVLGVASSVAAAHIYAKKRGYSGVDPKTALGREVLEQLRVRLPREASEAHRVAVGGFSAMHDAGLRRSIQGTTPDSRWSARSRRGQGKHINGGQALLVARHGQEHIDAGEAGD</sequence>